<evidence type="ECO:0000259" key="4">
    <source>
        <dbReference type="PROSITE" id="PS50830"/>
    </source>
</evidence>
<dbReference type="SUPFAM" id="SSF50199">
    <property type="entry name" value="Staphylococcal nuclease"/>
    <property type="match status" value="1"/>
</dbReference>
<name>A0A1G2KP59_9BACT</name>
<dbReference type="PANTHER" id="PTHR12302">
    <property type="entry name" value="EBNA2 BINDING PROTEIN P100"/>
    <property type="match status" value="1"/>
</dbReference>
<dbReference type="SMART" id="SM00318">
    <property type="entry name" value="SNc"/>
    <property type="match status" value="1"/>
</dbReference>
<dbReference type="Proteomes" id="UP000177811">
    <property type="component" value="Unassembled WGS sequence"/>
</dbReference>
<dbReference type="EMBL" id="MHQL01000069">
    <property type="protein sequence ID" value="OHA01186.1"/>
    <property type="molecule type" value="Genomic_DNA"/>
</dbReference>
<keyword evidence="2" id="KW-0255">Endonuclease</keyword>
<protein>
    <recommendedName>
        <fullName evidence="4">TNase-like domain-containing protein</fullName>
    </recommendedName>
</protein>
<dbReference type="GO" id="GO:0016787">
    <property type="term" value="F:hydrolase activity"/>
    <property type="evidence" value="ECO:0007669"/>
    <property type="project" value="UniProtKB-KW"/>
</dbReference>
<evidence type="ECO:0000313" key="5">
    <source>
        <dbReference type="EMBL" id="OHA01186.1"/>
    </source>
</evidence>
<evidence type="ECO:0000256" key="3">
    <source>
        <dbReference type="ARBA" id="ARBA00022801"/>
    </source>
</evidence>
<gene>
    <name evidence="5" type="ORF">A3C16_04610</name>
</gene>
<dbReference type="PROSITE" id="PS50830">
    <property type="entry name" value="TNASE_3"/>
    <property type="match status" value="1"/>
</dbReference>
<dbReference type="AlphaFoldDB" id="A0A1G2KP59"/>
<reference evidence="5 6" key="1">
    <citation type="journal article" date="2016" name="Nat. Commun.">
        <title>Thousands of microbial genomes shed light on interconnected biogeochemical processes in an aquifer system.</title>
        <authorList>
            <person name="Anantharaman K."/>
            <person name="Brown C.T."/>
            <person name="Hug L.A."/>
            <person name="Sharon I."/>
            <person name="Castelle C.J."/>
            <person name="Probst A.J."/>
            <person name="Thomas B.C."/>
            <person name="Singh A."/>
            <person name="Wilkins M.J."/>
            <person name="Karaoz U."/>
            <person name="Brodie E.L."/>
            <person name="Williams K.H."/>
            <person name="Hubbard S.S."/>
            <person name="Banfield J.F."/>
        </authorList>
    </citation>
    <scope>NUCLEOTIDE SEQUENCE [LARGE SCALE GENOMIC DNA]</scope>
</reference>
<dbReference type="Gene3D" id="2.40.50.90">
    <property type="match status" value="1"/>
</dbReference>
<organism evidence="5 6">
    <name type="scientific">Candidatus Sungbacteria bacterium RIFCSPHIGHO2_02_FULL_51_29</name>
    <dbReference type="NCBI Taxonomy" id="1802273"/>
    <lineage>
        <taxon>Bacteria</taxon>
        <taxon>Candidatus Sungiibacteriota</taxon>
    </lineage>
</organism>
<dbReference type="GO" id="GO:0004519">
    <property type="term" value="F:endonuclease activity"/>
    <property type="evidence" value="ECO:0007669"/>
    <property type="project" value="UniProtKB-KW"/>
</dbReference>
<keyword evidence="3" id="KW-0378">Hydrolase</keyword>
<dbReference type="InterPro" id="IPR035437">
    <property type="entry name" value="SNase_OB-fold_sf"/>
</dbReference>
<comment type="caution">
    <text evidence="5">The sequence shown here is derived from an EMBL/GenBank/DDBJ whole genome shotgun (WGS) entry which is preliminary data.</text>
</comment>
<dbReference type="Pfam" id="PF00565">
    <property type="entry name" value="SNase"/>
    <property type="match status" value="1"/>
</dbReference>
<evidence type="ECO:0000256" key="1">
    <source>
        <dbReference type="ARBA" id="ARBA00022722"/>
    </source>
</evidence>
<dbReference type="InterPro" id="IPR016071">
    <property type="entry name" value="Staphylococal_nuclease_OB-fold"/>
</dbReference>
<sequence length="149" mass="16544">MAPASHSEGDADGSLGLVKVVRVVDGDTIQVEGGEKIRYLGVNTPESTTKKECFGKEAAAKNREMVEGKTVRLEKGRRDRDKYGRLLRFVYVDGVFVNTELIRGGYAFAYMLEGSDRTPEFERAEREAKDAGRGMWKSCGYAKAGKLKR</sequence>
<feature type="domain" description="TNase-like" evidence="4">
    <location>
        <begin position="19"/>
        <end position="138"/>
    </location>
</feature>
<accession>A0A1G2KP59</accession>
<proteinExistence type="predicted"/>
<keyword evidence="1" id="KW-0540">Nuclease</keyword>
<evidence type="ECO:0000313" key="6">
    <source>
        <dbReference type="Proteomes" id="UP000177811"/>
    </source>
</evidence>
<evidence type="ECO:0000256" key="2">
    <source>
        <dbReference type="ARBA" id="ARBA00022759"/>
    </source>
</evidence>
<dbReference type="PANTHER" id="PTHR12302:SF3">
    <property type="entry name" value="SERINE_THREONINE-PROTEIN KINASE 31"/>
    <property type="match status" value="1"/>
</dbReference>